<dbReference type="EMBL" id="LGUF01000007">
    <property type="protein sequence ID" value="KON87409.1"/>
    <property type="molecule type" value="Genomic_DNA"/>
</dbReference>
<evidence type="ECO:0000313" key="2">
    <source>
        <dbReference type="Proteomes" id="UP000037109"/>
    </source>
</evidence>
<keyword evidence="2" id="KW-1185">Reference proteome</keyword>
<dbReference type="Proteomes" id="UP000037109">
    <property type="component" value="Unassembled WGS sequence"/>
</dbReference>
<evidence type="ECO:0000313" key="1">
    <source>
        <dbReference type="EMBL" id="KON87409.1"/>
    </source>
</evidence>
<comment type="caution">
    <text evidence="1">The sequence shown here is derived from an EMBL/GenBank/DDBJ whole genome shotgun (WGS) entry which is preliminary data.</text>
</comment>
<sequence length="61" mass="7116">MTGYYVLASVECNMIYAMHNKVYLTEGMARGALKLLCKFNRNKYENYEVWGISDLTKITKK</sequence>
<dbReference type="RefSeq" id="WP_053434759.1">
    <property type="nucleotide sequence ID" value="NZ_LGUF01000007.1"/>
</dbReference>
<protein>
    <submittedName>
        <fullName evidence="1">Uncharacterized protein</fullName>
    </submittedName>
</protein>
<gene>
    <name evidence="1" type="ORF">AF332_11610</name>
</gene>
<proteinExistence type="predicted"/>
<dbReference type="AlphaFoldDB" id="A0A0M0GC27"/>
<reference evidence="2" key="1">
    <citation type="submission" date="2015-07" db="EMBL/GenBank/DDBJ databases">
        <title>Fjat-10036 dsm4.</title>
        <authorList>
            <person name="Liu B."/>
            <person name="Wang J."/>
            <person name="Zhu Y."/>
            <person name="Liu G."/>
            <person name="Chen Q."/>
            <person name="Chen Z."/>
            <person name="Lan J."/>
            <person name="Che J."/>
            <person name="Ge C."/>
            <person name="Shi H."/>
            <person name="Pan Z."/>
            <person name="Liu X."/>
        </authorList>
    </citation>
    <scope>NUCLEOTIDE SEQUENCE [LARGE SCALE GENOMIC DNA]</scope>
    <source>
        <strain evidence="2">DSM 4</strain>
    </source>
</reference>
<accession>A0A0M0GC27</accession>
<name>A0A0M0GC27_SPOGL</name>
<organism evidence="1 2">
    <name type="scientific">Sporosarcina globispora</name>
    <name type="common">Bacillus globisporus</name>
    <dbReference type="NCBI Taxonomy" id="1459"/>
    <lineage>
        <taxon>Bacteria</taxon>
        <taxon>Bacillati</taxon>
        <taxon>Bacillota</taxon>
        <taxon>Bacilli</taxon>
        <taxon>Bacillales</taxon>
        <taxon>Caryophanaceae</taxon>
        <taxon>Sporosarcina</taxon>
    </lineage>
</organism>
<dbReference type="PATRIC" id="fig|1459.3.peg.2498"/>
<dbReference type="STRING" id="1459.AF332_11610"/>